<dbReference type="InterPro" id="IPR023379">
    <property type="entry name" value="BART_dom"/>
</dbReference>
<reference evidence="14" key="1">
    <citation type="submission" date="2025-08" db="UniProtKB">
        <authorList>
            <consortium name="Ensembl"/>
        </authorList>
    </citation>
    <scope>IDENTIFICATION</scope>
</reference>
<evidence type="ECO:0000256" key="1">
    <source>
        <dbReference type="ARBA" id="ARBA00004120"/>
    </source>
</evidence>
<dbReference type="GO" id="GO:0051457">
    <property type="term" value="P:maintenance of protein location in nucleus"/>
    <property type="evidence" value="ECO:0007669"/>
    <property type="project" value="TreeGrafter"/>
</dbReference>
<dbReference type="AlphaFoldDB" id="A0A3B5LHX7"/>
<comment type="subcellular location">
    <subcellularLocation>
        <location evidence="1 12">Cytoplasm</location>
        <location evidence="1 12">Cytoskeleton</location>
        <location evidence="1 12">Cilium basal body</location>
    </subcellularLocation>
    <subcellularLocation>
        <location evidence="3 12">Cytoplasm</location>
        <location evidence="3 12">Cytoskeleton</location>
        <location evidence="3 12">Microtubule organizing center</location>
        <location evidence="3 12">Centrosome</location>
    </subcellularLocation>
    <subcellularLocation>
        <location evidence="12">Cytoplasm</location>
    </subcellularLocation>
    <subcellularLocation>
        <location evidence="2 12">Nucleus</location>
    </subcellularLocation>
    <subcellularLocation>
        <location evidence="12">Mitochondrion intermembrane space</location>
    </subcellularLocation>
</comment>
<evidence type="ECO:0000256" key="3">
    <source>
        <dbReference type="ARBA" id="ARBA00004300"/>
    </source>
</evidence>
<organism evidence="14 15">
    <name type="scientific">Xiphophorus couchianus</name>
    <name type="common">Monterrey platyfish</name>
    <dbReference type="NCBI Taxonomy" id="32473"/>
    <lineage>
        <taxon>Eukaryota</taxon>
        <taxon>Metazoa</taxon>
        <taxon>Chordata</taxon>
        <taxon>Craniata</taxon>
        <taxon>Vertebrata</taxon>
        <taxon>Euteleostomi</taxon>
        <taxon>Actinopterygii</taxon>
        <taxon>Neopterygii</taxon>
        <taxon>Teleostei</taxon>
        <taxon>Neoteleostei</taxon>
        <taxon>Acanthomorphata</taxon>
        <taxon>Ovalentaria</taxon>
        <taxon>Atherinomorphae</taxon>
        <taxon>Cyprinodontiformes</taxon>
        <taxon>Poeciliidae</taxon>
        <taxon>Poeciliinae</taxon>
        <taxon>Xiphophorus</taxon>
    </lineage>
</organism>
<protein>
    <recommendedName>
        <fullName evidence="5 12">ADP-ribosylation factor-like protein 2-binding protein</fullName>
        <shortName evidence="12">ARF-like 2-binding protein</shortName>
    </recommendedName>
</protein>
<evidence type="ECO:0000256" key="10">
    <source>
        <dbReference type="ARBA" id="ARBA00023242"/>
    </source>
</evidence>
<evidence type="ECO:0000256" key="8">
    <source>
        <dbReference type="ARBA" id="ARBA00023128"/>
    </source>
</evidence>
<evidence type="ECO:0000256" key="12">
    <source>
        <dbReference type="RuleBase" id="RU367099"/>
    </source>
</evidence>
<evidence type="ECO:0000313" key="14">
    <source>
        <dbReference type="Ensembl" id="ENSXCOP00000007454.1"/>
    </source>
</evidence>
<dbReference type="GeneTree" id="ENSGT00390000015052"/>
<dbReference type="PANTHER" id="PTHR15487">
    <property type="entry name" value="ADP-RIBOSYLATION FACTOR-LIKE PROTEIN 2-BINDING PROTEIN"/>
    <property type="match status" value="1"/>
</dbReference>
<evidence type="ECO:0000256" key="9">
    <source>
        <dbReference type="ARBA" id="ARBA00023212"/>
    </source>
</evidence>
<dbReference type="GO" id="GO:0005929">
    <property type="term" value="C:cilium"/>
    <property type="evidence" value="ECO:0007669"/>
    <property type="project" value="UniProtKB-UniRule"/>
</dbReference>
<keyword evidence="15" id="KW-1185">Reference proteome</keyword>
<feature type="domain" description="BART" evidence="13">
    <location>
        <begin position="54"/>
        <end position="166"/>
    </location>
</feature>
<comment type="similarity">
    <text evidence="4 12">Belongs to the ARL2BP family.</text>
</comment>
<name>A0A3B5LHX7_9TELE</name>
<evidence type="ECO:0000256" key="6">
    <source>
        <dbReference type="ARBA" id="ARBA00022490"/>
    </source>
</evidence>
<evidence type="ECO:0000256" key="7">
    <source>
        <dbReference type="ARBA" id="ARBA00023069"/>
    </source>
</evidence>
<comment type="function">
    <text evidence="12">Plays a role as an effector of the ADP-ribosylation factor-like protein 2, ARL2.</text>
</comment>
<dbReference type="Pfam" id="PF11527">
    <property type="entry name" value="ARL2_Bind_BART"/>
    <property type="match status" value="1"/>
</dbReference>
<sequence>MIPLHPPIIYRLEHFQSTKTEPGPYVVAVDTRALQNRGSGQTGDDVSSAAEAAFDVVIGCILEIIMEEDFQLVQRSFLDRHYLEFEESDENKLSYTLIFNEYVELLEKPLEECLMKKIPGFNMASFIQLLMQHKEEVPDEMFDMLLTFIDFMAFKEMFVEYRAAKEGRGLDPSQDLLVTSLNPAGSAGHQ</sequence>
<proteinExistence type="inferred from homology"/>
<keyword evidence="8 12" id="KW-0496">Mitochondrion</keyword>
<evidence type="ECO:0000256" key="4">
    <source>
        <dbReference type="ARBA" id="ARBA00009880"/>
    </source>
</evidence>
<dbReference type="GO" id="GO:0005634">
    <property type="term" value="C:nucleus"/>
    <property type="evidence" value="ECO:0007669"/>
    <property type="project" value="UniProtKB-SubCell"/>
</dbReference>
<dbReference type="Ensembl" id="ENSXCOT00000007550.1">
    <property type="protein sequence ID" value="ENSXCOP00000007454.1"/>
    <property type="gene ID" value="ENSXCOG00000005745.1"/>
</dbReference>
<keyword evidence="9 12" id="KW-0206">Cytoskeleton</keyword>
<reference evidence="14" key="2">
    <citation type="submission" date="2025-09" db="UniProtKB">
        <authorList>
            <consortium name="Ensembl"/>
        </authorList>
    </citation>
    <scope>IDENTIFICATION</scope>
</reference>
<keyword evidence="11 12" id="KW-0966">Cell projection</keyword>
<evidence type="ECO:0000256" key="11">
    <source>
        <dbReference type="ARBA" id="ARBA00023273"/>
    </source>
</evidence>
<dbReference type="GO" id="GO:0005813">
    <property type="term" value="C:centrosome"/>
    <property type="evidence" value="ECO:0007669"/>
    <property type="project" value="UniProtKB-SubCell"/>
</dbReference>
<evidence type="ECO:0000313" key="15">
    <source>
        <dbReference type="Proteomes" id="UP000261380"/>
    </source>
</evidence>
<evidence type="ECO:0000256" key="5">
    <source>
        <dbReference type="ARBA" id="ARBA00014849"/>
    </source>
</evidence>
<dbReference type="InterPro" id="IPR042541">
    <property type="entry name" value="BART_sf"/>
</dbReference>
<evidence type="ECO:0000259" key="13">
    <source>
        <dbReference type="Pfam" id="PF11527"/>
    </source>
</evidence>
<dbReference type="Gene3D" id="1.20.1520.10">
    <property type="entry name" value="ADP-ribosylation factor-like 2-binding protein, domain"/>
    <property type="match status" value="1"/>
</dbReference>
<dbReference type="Proteomes" id="UP000261380">
    <property type="component" value="Unplaced"/>
</dbReference>
<keyword evidence="10 12" id="KW-0539">Nucleus</keyword>
<accession>A0A3B5LHX7</accession>
<dbReference type="InterPro" id="IPR038849">
    <property type="entry name" value="ARL2BP"/>
</dbReference>
<evidence type="ECO:0000256" key="2">
    <source>
        <dbReference type="ARBA" id="ARBA00004123"/>
    </source>
</evidence>
<dbReference type="PANTHER" id="PTHR15487:SF4">
    <property type="entry name" value="ADP-RIBOSYLATION FACTOR-LIKE PROTEIN 2-BINDING PROTEIN"/>
    <property type="match status" value="1"/>
</dbReference>
<keyword evidence="6 12" id="KW-0963">Cytoplasm</keyword>
<dbReference type="STRING" id="32473.ENSXCOP00000007454"/>
<keyword evidence="7 12" id="KW-0969">Cilium</keyword>
<dbReference type="GO" id="GO:0005758">
    <property type="term" value="C:mitochondrial intermembrane space"/>
    <property type="evidence" value="ECO:0007669"/>
    <property type="project" value="UniProtKB-SubCell"/>
</dbReference>